<protein>
    <recommendedName>
        <fullName evidence="3">Peptidyl-prolyl cis-trans isomerase</fullName>
        <shortName evidence="3">PPIase</shortName>
        <ecNumber evidence="3">5.2.1.8</ecNumber>
    </recommendedName>
</protein>
<keyword evidence="1 3" id="KW-0697">Rotamase</keyword>
<dbReference type="GO" id="GO:0003755">
    <property type="term" value="F:peptidyl-prolyl cis-trans isomerase activity"/>
    <property type="evidence" value="ECO:0007669"/>
    <property type="project" value="UniProtKB-UniRule"/>
</dbReference>
<evidence type="ECO:0000259" key="4">
    <source>
        <dbReference type="PROSITE" id="PS50072"/>
    </source>
</evidence>
<dbReference type="SUPFAM" id="SSF50891">
    <property type="entry name" value="Cyclophilin-like"/>
    <property type="match status" value="1"/>
</dbReference>
<evidence type="ECO:0000313" key="6">
    <source>
        <dbReference type="Proteomes" id="UP001558652"/>
    </source>
</evidence>
<evidence type="ECO:0000256" key="1">
    <source>
        <dbReference type="ARBA" id="ARBA00023110"/>
    </source>
</evidence>
<dbReference type="PANTHER" id="PTHR11071:SF561">
    <property type="entry name" value="PEPTIDYL-PROLYL CIS-TRANS ISOMERASE D-RELATED"/>
    <property type="match status" value="1"/>
</dbReference>
<evidence type="ECO:0000256" key="3">
    <source>
        <dbReference type="RuleBase" id="RU363019"/>
    </source>
</evidence>
<proteinExistence type="inferred from homology"/>
<organism evidence="5 6">
    <name type="scientific">Ranatra chinensis</name>
    <dbReference type="NCBI Taxonomy" id="642074"/>
    <lineage>
        <taxon>Eukaryota</taxon>
        <taxon>Metazoa</taxon>
        <taxon>Ecdysozoa</taxon>
        <taxon>Arthropoda</taxon>
        <taxon>Hexapoda</taxon>
        <taxon>Insecta</taxon>
        <taxon>Pterygota</taxon>
        <taxon>Neoptera</taxon>
        <taxon>Paraneoptera</taxon>
        <taxon>Hemiptera</taxon>
        <taxon>Heteroptera</taxon>
        <taxon>Panheteroptera</taxon>
        <taxon>Nepomorpha</taxon>
        <taxon>Nepidae</taxon>
        <taxon>Ranatrinae</taxon>
        <taxon>Ranatra</taxon>
    </lineage>
</organism>
<evidence type="ECO:0000256" key="2">
    <source>
        <dbReference type="ARBA" id="ARBA00023235"/>
    </source>
</evidence>
<comment type="similarity">
    <text evidence="3">Belongs to the cyclophilin-type PPIase family.</text>
</comment>
<dbReference type="PROSITE" id="PS50072">
    <property type="entry name" value="CSA_PPIASE_2"/>
    <property type="match status" value="1"/>
</dbReference>
<reference evidence="5 6" key="1">
    <citation type="submission" date="2024-07" db="EMBL/GenBank/DDBJ databases">
        <title>Chromosome-level genome assembly of the water stick insect Ranatra chinensis (Heteroptera: Nepidae).</title>
        <authorList>
            <person name="Liu X."/>
        </authorList>
    </citation>
    <scope>NUCLEOTIDE SEQUENCE [LARGE SCALE GENOMIC DNA]</scope>
    <source>
        <strain evidence="5">Cailab_2021Rc</strain>
        <tissue evidence="5">Muscle</tissue>
    </source>
</reference>
<accession>A0ABD0YYB0</accession>
<dbReference type="EC" id="5.2.1.8" evidence="3"/>
<dbReference type="Pfam" id="PF00160">
    <property type="entry name" value="Pro_isomerase"/>
    <property type="match status" value="1"/>
</dbReference>
<dbReference type="Gene3D" id="2.40.100.10">
    <property type="entry name" value="Cyclophilin-like"/>
    <property type="match status" value="1"/>
</dbReference>
<dbReference type="PRINTS" id="PR00153">
    <property type="entry name" value="CSAPPISMRASE"/>
</dbReference>
<dbReference type="InterPro" id="IPR029000">
    <property type="entry name" value="Cyclophilin-like_dom_sf"/>
</dbReference>
<comment type="caution">
    <text evidence="5">The sequence shown here is derived from an EMBL/GenBank/DDBJ whole genome shotgun (WGS) entry which is preliminary data.</text>
</comment>
<comment type="catalytic activity">
    <reaction evidence="3">
        <text>[protein]-peptidylproline (omega=180) = [protein]-peptidylproline (omega=0)</text>
        <dbReference type="Rhea" id="RHEA:16237"/>
        <dbReference type="Rhea" id="RHEA-COMP:10747"/>
        <dbReference type="Rhea" id="RHEA-COMP:10748"/>
        <dbReference type="ChEBI" id="CHEBI:83833"/>
        <dbReference type="ChEBI" id="CHEBI:83834"/>
        <dbReference type="EC" id="5.2.1.8"/>
    </reaction>
</comment>
<dbReference type="PIRSF" id="PIRSF001467">
    <property type="entry name" value="Peptidylpro_ismrse"/>
    <property type="match status" value="1"/>
</dbReference>
<dbReference type="PANTHER" id="PTHR11071">
    <property type="entry name" value="PEPTIDYL-PROLYL CIS-TRANS ISOMERASE"/>
    <property type="match status" value="1"/>
</dbReference>
<name>A0ABD0YYB0_9HEMI</name>
<dbReference type="Proteomes" id="UP001558652">
    <property type="component" value="Unassembled WGS sequence"/>
</dbReference>
<dbReference type="EMBL" id="JBFDAA010000006">
    <property type="protein sequence ID" value="KAL1131602.1"/>
    <property type="molecule type" value="Genomic_DNA"/>
</dbReference>
<gene>
    <name evidence="5" type="ORF">AAG570_011216</name>
</gene>
<keyword evidence="2 3" id="KW-0413">Isomerase</keyword>
<dbReference type="AlphaFoldDB" id="A0ABD0YYB0"/>
<dbReference type="InterPro" id="IPR024936">
    <property type="entry name" value="Cyclophilin-type_PPIase"/>
</dbReference>
<dbReference type="InterPro" id="IPR002130">
    <property type="entry name" value="Cyclophilin-type_PPIase_dom"/>
</dbReference>
<keyword evidence="6" id="KW-1185">Reference proteome</keyword>
<comment type="function">
    <text evidence="3">PPIases accelerate the folding of proteins. It catalyzes the cis-trans isomerization of proline imidic peptide bonds in oligopeptides.</text>
</comment>
<feature type="domain" description="PPIase cyclophilin-type" evidence="4">
    <location>
        <begin position="1"/>
        <end position="133"/>
    </location>
</feature>
<sequence>MKLGRIVFEIYRDFAPIAGDNFVRLCRGERGLSYKGSTFYWIAPGYACMGGNITRKGSSQETSVYGGCFKDEGHLLRFAGPGVISTFNFKKGRNSSRFMITFRELTTQNERFVVFGRVIRTLKVLEMVRKKKN</sequence>
<evidence type="ECO:0000313" key="5">
    <source>
        <dbReference type="EMBL" id="KAL1131602.1"/>
    </source>
</evidence>